<sequence length="166" mass="16383">MQLKSIAILLFSTIAFAQEGVEKRAEESSLNIAAITSFPSEISFPSLPTNSIPPSVLSVLETAVPSSVLDGLATDSAYRSSYISAIKAGSTPAWYSSLPPDVKAYVSTAVINTAAATATGASASANATAAATGSSSANAALAPAPTGFIAGSVAGIAGVLALAFAL</sequence>
<evidence type="ECO:0000313" key="3">
    <source>
        <dbReference type="Proteomes" id="UP000283841"/>
    </source>
</evidence>
<dbReference type="EMBL" id="RCNU01000012">
    <property type="protein sequence ID" value="RWQ92617.1"/>
    <property type="molecule type" value="Genomic_DNA"/>
</dbReference>
<protein>
    <recommendedName>
        <fullName evidence="4">GPI anchored protein</fullName>
    </recommendedName>
</protein>
<evidence type="ECO:0000313" key="2">
    <source>
        <dbReference type="EMBL" id="RWQ92617.1"/>
    </source>
</evidence>
<dbReference type="VEuPathDB" id="FungiDB:C8Q69DRAFT_477755"/>
<gene>
    <name evidence="2" type="ORF">C8Q69DRAFT_477755</name>
</gene>
<feature type="chain" id="PRO_5019113432" description="GPI anchored protein" evidence="1">
    <location>
        <begin position="18"/>
        <end position="166"/>
    </location>
</feature>
<comment type="caution">
    <text evidence="2">The sequence shown here is derived from an EMBL/GenBank/DDBJ whole genome shotgun (WGS) entry which is preliminary data.</text>
</comment>
<feature type="signal peptide" evidence="1">
    <location>
        <begin position="1"/>
        <end position="17"/>
    </location>
</feature>
<keyword evidence="3" id="KW-1185">Reference proteome</keyword>
<reference evidence="2 3" key="1">
    <citation type="journal article" date="2018" name="Front. Microbiol.">
        <title>Genomic and genetic insights into a cosmopolitan fungus, Paecilomyces variotii (Eurotiales).</title>
        <authorList>
            <person name="Urquhart A.S."/>
            <person name="Mondo S.J."/>
            <person name="Makela M.R."/>
            <person name="Hane J.K."/>
            <person name="Wiebenga A."/>
            <person name="He G."/>
            <person name="Mihaltcheva S."/>
            <person name="Pangilinan J."/>
            <person name="Lipzen A."/>
            <person name="Barry K."/>
            <person name="de Vries R.P."/>
            <person name="Grigoriev I.V."/>
            <person name="Idnurm A."/>
        </authorList>
    </citation>
    <scope>NUCLEOTIDE SEQUENCE [LARGE SCALE GENOMIC DNA]</scope>
    <source>
        <strain evidence="2 3">CBS 101075</strain>
    </source>
</reference>
<name>A0A443HLC9_BYSSP</name>
<evidence type="ECO:0008006" key="4">
    <source>
        <dbReference type="Google" id="ProtNLM"/>
    </source>
</evidence>
<dbReference type="AlphaFoldDB" id="A0A443HLC9"/>
<proteinExistence type="predicted"/>
<dbReference type="RefSeq" id="XP_028482262.1">
    <property type="nucleotide sequence ID" value="XM_028631346.1"/>
</dbReference>
<accession>A0A443HLC9</accession>
<organism evidence="2 3">
    <name type="scientific">Byssochlamys spectabilis</name>
    <name type="common">Paecilomyces variotii</name>
    <dbReference type="NCBI Taxonomy" id="264951"/>
    <lineage>
        <taxon>Eukaryota</taxon>
        <taxon>Fungi</taxon>
        <taxon>Dikarya</taxon>
        <taxon>Ascomycota</taxon>
        <taxon>Pezizomycotina</taxon>
        <taxon>Eurotiomycetes</taxon>
        <taxon>Eurotiomycetidae</taxon>
        <taxon>Eurotiales</taxon>
        <taxon>Thermoascaceae</taxon>
        <taxon>Paecilomyces</taxon>
    </lineage>
</organism>
<dbReference type="GeneID" id="39600623"/>
<dbReference type="Proteomes" id="UP000283841">
    <property type="component" value="Unassembled WGS sequence"/>
</dbReference>
<evidence type="ECO:0000256" key="1">
    <source>
        <dbReference type="SAM" id="SignalP"/>
    </source>
</evidence>
<keyword evidence="1" id="KW-0732">Signal</keyword>